<sequence length="43" mass="5016">MRTETSAPENPKRPLRRGTPLPLRKGIERLNRKYAKTLEKLAK</sequence>
<evidence type="ECO:0000313" key="3">
    <source>
        <dbReference type="Proteomes" id="UP000027982"/>
    </source>
</evidence>
<dbReference type="EMBL" id="CP007139">
    <property type="protein sequence ID" value="AIE85068.1"/>
    <property type="molecule type" value="Genomic_DNA"/>
</dbReference>
<keyword evidence="3" id="KW-1185">Reference proteome</keyword>
<dbReference type="STRING" id="661478.OP10G_1700"/>
<protein>
    <submittedName>
        <fullName evidence="2">Uncharacterized protein</fullName>
    </submittedName>
</protein>
<dbReference type="AlphaFoldDB" id="A0A068NNF1"/>
<dbReference type="Proteomes" id="UP000027982">
    <property type="component" value="Chromosome"/>
</dbReference>
<organism evidence="2 3">
    <name type="scientific">Fimbriimonas ginsengisoli Gsoil 348</name>
    <dbReference type="NCBI Taxonomy" id="661478"/>
    <lineage>
        <taxon>Bacteria</taxon>
        <taxon>Bacillati</taxon>
        <taxon>Armatimonadota</taxon>
        <taxon>Fimbriimonadia</taxon>
        <taxon>Fimbriimonadales</taxon>
        <taxon>Fimbriimonadaceae</taxon>
        <taxon>Fimbriimonas</taxon>
    </lineage>
</organism>
<name>A0A068NNF1_FIMGI</name>
<dbReference type="RefSeq" id="WP_265101702.1">
    <property type="nucleotide sequence ID" value="NZ_CP007139.1"/>
</dbReference>
<accession>A0A068NNF1</accession>
<dbReference type="KEGG" id="fgi:OP10G_1700"/>
<reference evidence="2 3" key="1">
    <citation type="journal article" date="2014" name="PLoS ONE">
        <title>The first complete genome sequence of the class fimbriimonadia in the phylum armatimonadetes.</title>
        <authorList>
            <person name="Hu Z.Y."/>
            <person name="Wang Y.Z."/>
            <person name="Im W.T."/>
            <person name="Wang S.Y."/>
            <person name="Zhao G.P."/>
            <person name="Zheng H.J."/>
            <person name="Quan Z.X."/>
        </authorList>
    </citation>
    <scope>NUCLEOTIDE SEQUENCE [LARGE SCALE GENOMIC DNA]</scope>
    <source>
        <strain evidence="2">Gsoil 348</strain>
    </source>
</reference>
<evidence type="ECO:0000256" key="1">
    <source>
        <dbReference type="SAM" id="MobiDB-lite"/>
    </source>
</evidence>
<gene>
    <name evidence="2" type="ORF">OP10G_1700</name>
</gene>
<feature type="region of interest" description="Disordered" evidence="1">
    <location>
        <begin position="1"/>
        <end position="22"/>
    </location>
</feature>
<dbReference type="HOGENOM" id="CLU_3233906_0_0_0"/>
<proteinExistence type="predicted"/>
<evidence type="ECO:0000313" key="2">
    <source>
        <dbReference type="EMBL" id="AIE85068.1"/>
    </source>
</evidence>